<keyword evidence="11" id="KW-0694">RNA-binding</keyword>
<name>A0A285VSD7_9GAMM</name>
<evidence type="ECO:0000256" key="2">
    <source>
        <dbReference type="ARBA" id="ARBA00023235"/>
    </source>
</evidence>
<evidence type="ECO:0000256" key="8">
    <source>
        <dbReference type="ARBA" id="ARBA00042589"/>
    </source>
</evidence>
<reference evidence="14 16" key="2">
    <citation type="submission" date="2023-11" db="EMBL/GenBank/DDBJ databases">
        <title>MicrobeMod: A computational toolkit for identifying prokaryotic methylation and restriction-modification with nanopore sequencing.</title>
        <authorList>
            <person name="Crits-Christoph A."/>
            <person name="Kang S.C."/>
            <person name="Lee H."/>
            <person name="Ostrov N."/>
        </authorList>
    </citation>
    <scope>NUCLEOTIDE SEQUENCE [LARGE SCALE GENOMIC DNA]</scope>
    <source>
        <strain evidence="14 16">ATCC 43984</strain>
    </source>
</reference>
<evidence type="ECO:0000256" key="1">
    <source>
        <dbReference type="ARBA" id="ARBA00008348"/>
    </source>
</evidence>
<dbReference type="InterPro" id="IPR050343">
    <property type="entry name" value="RsuA_PseudoU_synthase"/>
</dbReference>
<organism evidence="13 15">
    <name type="scientific">Chromohalobacter canadensis</name>
    <dbReference type="NCBI Taxonomy" id="141389"/>
    <lineage>
        <taxon>Bacteria</taxon>
        <taxon>Pseudomonadati</taxon>
        <taxon>Pseudomonadota</taxon>
        <taxon>Gammaproteobacteria</taxon>
        <taxon>Oceanospirillales</taxon>
        <taxon>Halomonadaceae</taxon>
        <taxon>Chromohalobacter</taxon>
    </lineage>
</organism>
<dbReference type="EMBL" id="OBQJ01000008">
    <property type="protein sequence ID" value="SOC57004.1"/>
    <property type="molecule type" value="Genomic_DNA"/>
</dbReference>
<dbReference type="PANTHER" id="PTHR47683">
    <property type="entry name" value="PSEUDOURIDINE SYNTHASE FAMILY PROTEIN-RELATED"/>
    <property type="match status" value="1"/>
</dbReference>
<dbReference type="SMART" id="SM00363">
    <property type="entry name" value="S4"/>
    <property type="match status" value="1"/>
</dbReference>
<dbReference type="NCBIfam" id="NF008097">
    <property type="entry name" value="PRK10839.1"/>
    <property type="match status" value="1"/>
</dbReference>
<evidence type="ECO:0000256" key="10">
    <source>
        <dbReference type="ARBA" id="ARBA00043143"/>
    </source>
</evidence>
<gene>
    <name evidence="14" type="primary">rsuA</name>
    <name evidence="13" type="ORF">SAMN05421509_10851</name>
    <name evidence="14" type="ORF">SR908_00635</name>
</gene>
<dbReference type="RefSeq" id="WP_097023625.1">
    <property type="nucleotide sequence ID" value="NZ_CP140151.1"/>
</dbReference>
<feature type="domain" description="RNA-binding S4" evidence="12">
    <location>
        <begin position="1"/>
        <end position="58"/>
    </location>
</feature>
<dbReference type="GO" id="GO:0003723">
    <property type="term" value="F:RNA binding"/>
    <property type="evidence" value="ECO:0007669"/>
    <property type="project" value="UniProtKB-KW"/>
</dbReference>
<keyword evidence="16" id="KW-1185">Reference proteome</keyword>
<dbReference type="InterPro" id="IPR002942">
    <property type="entry name" value="S4_RNA-bd"/>
</dbReference>
<evidence type="ECO:0000256" key="6">
    <source>
        <dbReference type="ARBA" id="ARBA00041097"/>
    </source>
</evidence>
<dbReference type="InterPro" id="IPR000748">
    <property type="entry name" value="PsdUridine_synth_RsuA/RluB/E/F"/>
</dbReference>
<dbReference type="CDD" id="cd02553">
    <property type="entry name" value="PseudoU_synth_RsuA"/>
    <property type="match status" value="1"/>
</dbReference>
<comment type="function">
    <text evidence="4">Responsible for synthesis of pseudouridine from uracil-516 in 16S ribosomal RNA.</text>
</comment>
<dbReference type="Pfam" id="PF00849">
    <property type="entry name" value="PseudoU_synth_2"/>
    <property type="match status" value="1"/>
</dbReference>
<dbReference type="Gene3D" id="3.30.70.580">
    <property type="entry name" value="Pseudouridine synthase I, catalytic domain, N-terminal subdomain"/>
    <property type="match status" value="1"/>
</dbReference>
<dbReference type="PANTHER" id="PTHR47683:SF4">
    <property type="entry name" value="PSEUDOURIDINE SYNTHASE"/>
    <property type="match status" value="1"/>
</dbReference>
<dbReference type="PROSITE" id="PS50889">
    <property type="entry name" value="S4"/>
    <property type="match status" value="1"/>
</dbReference>
<protein>
    <recommendedName>
        <fullName evidence="6">Ribosomal small subunit pseudouridine synthase A</fullName>
        <ecNumber evidence="5">5.4.99.19</ecNumber>
    </recommendedName>
    <alternativeName>
        <fullName evidence="8">16S pseudouridylate 516 synthase</fullName>
    </alternativeName>
    <alternativeName>
        <fullName evidence="7">16S rRNA pseudouridine(516) synthase</fullName>
    </alternativeName>
    <alternativeName>
        <fullName evidence="9">rRNA pseudouridylate synthase A</fullName>
    </alternativeName>
    <alternativeName>
        <fullName evidence="10">rRNA-uridine isomerase A</fullName>
    </alternativeName>
</protein>
<evidence type="ECO:0000313" key="13">
    <source>
        <dbReference type="EMBL" id="SOC57004.1"/>
    </source>
</evidence>
<evidence type="ECO:0000256" key="4">
    <source>
        <dbReference type="ARBA" id="ARBA00037590"/>
    </source>
</evidence>
<evidence type="ECO:0000259" key="12">
    <source>
        <dbReference type="SMART" id="SM00363"/>
    </source>
</evidence>
<evidence type="ECO:0000313" key="16">
    <source>
        <dbReference type="Proteomes" id="UP001321908"/>
    </source>
</evidence>
<dbReference type="SUPFAM" id="SSF55174">
    <property type="entry name" value="Alpha-L RNA-binding motif"/>
    <property type="match status" value="1"/>
</dbReference>
<comment type="similarity">
    <text evidence="1">Belongs to the pseudouridine synthase RsuA family.</text>
</comment>
<dbReference type="EC" id="5.4.99.19" evidence="5"/>
<dbReference type="GO" id="GO:0000455">
    <property type="term" value="P:enzyme-directed rRNA pseudouridine synthesis"/>
    <property type="evidence" value="ECO:0007669"/>
    <property type="project" value="UniProtKB-ARBA"/>
</dbReference>
<dbReference type="Proteomes" id="UP001321908">
    <property type="component" value="Chromosome"/>
</dbReference>
<dbReference type="Proteomes" id="UP000219023">
    <property type="component" value="Unassembled WGS sequence"/>
</dbReference>
<evidence type="ECO:0000256" key="7">
    <source>
        <dbReference type="ARBA" id="ARBA00041336"/>
    </source>
</evidence>
<dbReference type="InterPro" id="IPR020094">
    <property type="entry name" value="TruA/RsuA/RluB/E/F_N"/>
</dbReference>
<evidence type="ECO:0000313" key="14">
    <source>
        <dbReference type="EMBL" id="WQH09203.1"/>
    </source>
</evidence>
<dbReference type="OrthoDB" id="9807213at2"/>
<accession>A0A285VSD7</accession>
<sequence>MRLDRFLSESTELTRSLAKKALHRGEVEVNGEVIKNAAFKLDQEQDVRWMGEPLALVGVRYLMLNKPTGYECTTRPGRYPSVVELLDVTKRDRLHIAGRLDVDTTGLVLITEDGQWSHRLTSPKRRCDKHYLVTLAQPLMDGAEDLLAAGLMLEREDKPTLPARLERLPATDEDEGEVVQARLVIQEGRYHQIKRMFAALGNEVVALHRERIGDIVLDSTLATGEWRELTETEIASI</sequence>
<keyword evidence="2 14" id="KW-0413">Isomerase</keyword>
<evidence type="ECO:0000256" key="5">
    <source>
        <dbReference type="ARBA" id="ARBA00038915"/>
    </source>
</evidence>
<evidence type="ECO:0000256" key="3">
    <source>
        <dbReference type="ARBA" id="ARBA00036749"/>
    </source>
</evidence>
<reference evidence="13 15" key="1">
    <citation type="submission" date="2017-08" db="EMBL/GenBank/DDBJ databases">
        <authorList>
            <person name="de Groot N.N."/>
        </authorList>
    </citation>
    <scope>NUCLEOTIDE SEQUENCE [LARGE SCALE GENOMIC DNA]</scope>
    <source>
        <strain evidence="13 15">USBA 855</strain>
    </source>
</reference>
<dbReference type="SUPFAM" id="SSF55120">
    <property type="entry name" value="Pseudouridine synthase"/>
    <property type="match status" value="1"/>
</dbReference>
<dbReference type="FunFam" id="3.30.70.1560:FF:000001">
    <property type="entry name" value="Pseudouridine synthase"/>
    <property type="match status" value="1"/>
</dbReference>
<dbReference type="InterPro" id="IPR036986">
    <property type="entry name" value="S4_RNA-bd_sf"/>
</dbReference>
<dbReference type="InterPro" id="IPR006145">
    <property type="entry name" value="PsdUridine_synth_RsuA/RluA"/>
</dbReference>
<proteinExistence type="inferred from homology"/>
<dbReference type="NCBIfam" id="TIGR00093">
    <property type="entry name" value="pseudouridine synthase"/>
    <property type="match status" value="1"/>
</dbReference>
<dbReference type="EMBL" id="CP140151">
    <property type="protein sequence ID" value="WQH09203.1"/>
    <property type="molecule type" value="Genomic_DNA"/>
</dbReference>
<comment type="catalytic activity">
    <reaction evidence="3">
        <text>uridine(516) in 16S rRNA = pseudouridine(516) in 16S rRNA</text>
        <dbReference type="Rhea" id="RHEA:38867"/>
        <dbReference type="Rhea" id="RHEA-COMP:10089"/>
        <dbReference type="Rhea" id="RHEA-COMP:10090"/>
        <dbReference type="ChEBI" id="CHEBI:65314"/>
        <dbReference type="ChEBI" id="CHEBI:65315"/>
        <dbReference type="EC" id="5.4.99.19"/>
    </reaction>
</comment>
<evidence type="ECO:0000256" key="11">
    <source>
        <dbReference type="PROSITE-ProRule" id="PRU00182"/>
    </source>
</evidence>
<dbReference type="Gene3D" id="3.30.70.1560">
    <property type="entry name" value="Alpha-L RNA-binding motif"/>
    <property type="match status" value="1"/>
</dbReference>
<dbReference type="GO" id="GO:0005829">
    <property type="term" value="C:cytosol"/>
    <property type="evidence" value="ECO:0007669"/>
    <property type="project" value="UniProtKB-ARBA"/>
</dbReference>
<dbReference type="CDD" id="cd00165">
    <property type="entry name" value="S4"/>
    <property type="match status" value="1"/>
</dbReference>
<dbReference type="Gene3D" id="3.10.290.10">
    <property type="entry name" value="RNA-binding S4 domain"/>
    <property type="match status" value="1"/>
</dbReference>
<dbReference type="InterPro" id="IPR042092">
    <property type="entry name" value="PsdUridine_s_RsuA/RluB/E/F_cat"/>
</dbReference>
<dbReference type="AlphaFoldDB" id="A0A285VSD7"/>
<dbReference type="Pfam" id="PF01479">
    <property type="entry name" value="S4"/>
    <property type="match status" value="1"/>
</dbReference>
<dbReference type="GO" id="GO:0160136">
    <property type="term" value="F:16S rRNA pseudouridine(516) synthase activity"/>
    <property type="evidence" value="ECO:0007669"/>
    <property type="project" value="UniProtKB-EC"/>
</dbReference>
<evidence type="ECO:0000313" key="15">
    <source>
        <dbReference type="Proteomes" id="UP000219023"/>
    </source>
</evidence>
<evidence type="ECO:0000256" key="9">
    <source>
        <dbReference type="ARBA" id="ARBA00042844"/>
    </source>
</evidence>
<dbReference type="InterPro" id="IPR020103">
    <property type="entry name" value="PsdUridine_synth_cat_dom_sf"/>
</dbReference>